<accession>A0A955EBN1</accession>
<gene>
    <name evidence="1" type="ORF">KC980_02360</name>
</gene>
<evidence type="ECO:0000313" key="1">
    <source>
        <dbReference type="EMBL" id="MCA9308332.1"/>
    </source>
</evidence>
<comment type="caution">
    <text evidence="1">The sequence shown here is derived from an EMBL/GenBank/DDBJ whole genome shotgun (WGS) entry which is preliminary data.</text>
</comment>
<proteinExistence type="predicted"/>
<dbReference type="Proteomes" id="UP000740557">
    <property type="component" value="Unassembled WGS sequence"/>
</dbReference>
<reference evidence="1" key="1">
    <citation type="submission" date="2020-04" db="EMBL/GenBank/DDBJ databases">
        <authorList>
            <person name="Zhang T."/>
        </authorList>
    </citation>
    <scope>NUCLEOTIDE SEQUENCE</scope>
    <source>
        <strain evidence="1">HKST-UBA79</strain>
    </source>
</reference>
<name>A0A955EBN1_UNCKA</name>
<protein>
    <submittedName>
        <fullName evidence="1">Uncharacterized protein</fullName>
    </submittedName>
</protein>
<dbReference type="AlphaFoldDB" id="A0A955EBN1"/>
<sequence length="151" mass="17633">MNTICIPQERNDGETAPQDRVCELLTCFSYVYDLLDRDDNNREERARQVVYRRQDNIQEVWEHINTADTELCIVSECEGGNKLKHTNMLLRREWALINLELDETQRIVGATIFTIENSVPAKQSRIHVTHELVDMFMAAALEMVHKGHIRH</sequence>
<evidence type="ECO:0000313" key="2">
    <source>
        <dbReference type="Proteomes" id="UP000740557"/>
    </source>
</evidence>
<organism evidence="1 2">
    <name type="scientific">candidate division WWE3 bacterium</name>
    <dbReference type="NCBI Taxonomy" id="2053526"/>
    <lineage>
        <taxon>Bacteria</taxon>
        <taxon>Katanobacteria</taxon>
    </lineage>
</organism>
<reference evidence="1" key="2">
    <citation type="journal article" date="2021" name="Microbiome">
        <title>Successional dynamics and alternative stable states in a saline activated sludge microbial community over 9 years.</title>
        <authorList>
            <person name="Wang Y."/>
            <person name="Ye J."/>
            <person name="Ju F."/>
            <person name="Liu L."/>
            <person name="Boyd J.A."/>
            <person name="Deng Y."/>
            <person name="Parks D.H."/>
            <person name="Jiang X."/>
            <person name="Yin X."/>
            <person name="Woodcroft B.J."/>
            <person name="Tyson G.W."/>
            <person name="Hugenholtz P."/>
            <person name="Polz M.F."/>
            <person name="Zhang T."/>
        </authorList>
    </citation>
    <scope>NUCLEOTIDE SEQUENCE</scope>
    <source>
        <strain evidence="1">HKST-UBA79</strain>
    </source>
</reference>
<dbReference type="EMBL" id="JAGQNX010000068">
    <property type="protein sequence ID" value="MCA9308332.1"/>
    <property type="molecule type" value="Genomic_DNA"/>
</dbReference>